<dbReference type="PROSITE" id="PS50928">
    <property type="entry name" value="ABC_TM1"/>
    <property type="match status" value="1"/>
</dbReference>
<dbReference type="PANTHER" id="PTHR43376">
    <property type="entry name" value="OLIGOPEPTIDE TRANSPORT SYSTEM PERMEASE PROTEIN"/>
    <property type="match status" value="1"/>
</dbReference>
<dbReference type="RefSeq" id="WP_047855774.1">
    <property type="nucleotide sequence ID" value="NZ_CP011509.1"/>
</dbReference>
<dbReference type="Proteomes" id="UP000035579">
    <property type="component" value="Chromosome"/>
</dbReference>
<evidence type="ECO:0000313" key="8">
    <source>
        <dbReference type="EMBL" id="REG24572.1"/>
    </source>
</evidence>
<dbReference type="GO" id="GO:0005886">
    <property type="term" value="C:plasma membrane"/>
    <property type="evidence" value="ECO:0007669"/>
    <property type="project" value="UniProtKB-SubCell"/>
</dbReference>
<organism evidence="7 9">
    <name type="scientific">Archangium gephyra</name>
    <dbReference type="NCBI Taxonomy" id="48"/>
    <lineage>
        <taxon>Bacteria</taxon>
        <taxon>Pseudomonadati</taxon>
        <taxon>Myxococcota</taxon>
        <taxon>Myxococcia</taxon>
        <taxon>Myxococcales</taxon>
        <taxon>Cystobacterineae</taxon>
        <taxon>Archangiaceae</taxon>
        <taxon>Archangium</taxon>
    </lineage>
</organism>
<dbReference type="Gene3D" id="1.10.3720.10">
    <property type="entry name" value="MetI-like"/>
    <property type="match status" value="1"/>
</dbReference>
<keyword evidence="4 5" id="KW-0472">Membrane</keyword>
<dbReference type="InterPro" id="IPR035906">
    <property type="entry name" value="MetI-like_sf"/>
</dbReference>
<comment type="subcellular location">
    <subcellularLocation>
        <location evidence="1 5">Cell membrane</location>
        <topology evidence="1 5">Multi-pass membrane protein</topology>
    </subcellularLocation>
</comment>
<proteinExistence type="inferred from homology"/>
<evidence type="ECO:0000313" key="9">
    <source>
        <dbReference type="Proteomes" id="UP000035579"/>
    </source>
</evidence>
<dbReference type="Pfam" id="PF00528">
    <property type="entry name" value="BPD_transp_1"/>
    <property type="match status" value="1"/>
</dbReference>
<keyword evidence="3 5" id="KW-1133">Transmembrane helix</keyword>
<evidence type="ECO:0000256" key="4">
    <source>
        <dbReference type="ARBA" id="ARBA00023136"/>
    </source>
</evidence>
<dbReference type="GO" id="GO:0055085">
    <property type="term" value="P:transmembrane transport"/>
    <property type="evidence" value="ECO:0007669"/>
    <property type="project" value="InterPro"/>
</dbReference>
<dbReference type="EMBL" id="CP011509">
    <property type="protein sequence ID" value="AKJ01111.1"/>
    <property type="molecule type" value="Genomic_DNA"/>
</dbReference>
<reference evidence="7 9" key="1">
    <citation type="submission" date="2015-05" db="EMBL/GenBank/DDBJ databases">
        <title>Genome assembly of Archangium gephyra DSM 2261.</title>
        <authorList>
            <person name="Sharma G."/>
            <person name="Subramanian S."/>
        </authorList>
    </citation>
    <scope>NUCLEOTIDE SEQUENCE [LARGE SCALE GENOMIC DNA]</scope>
    <source>
        <strain evidence="7 9">DSM 2261</strain>
    </source>
</reference>
<feature type="domain" description="ABC transmembrane type-1" evidence="6">
    <location>
        <begin position="99"/>
        <end position="311"/>
    </location>
</feature>
<feature type="transmembrane region" description="Helical" evidence="5">
    <location>
        <begin position="292"/>
        <end position="318"/>
    </location>
</feature>
<evidence type="ECO:0000313" key="7">
    <source>
        <dbReference type="EMBL" id="AKJ01111.1"/>
    </source>
</evidence>
<accession>A0AAC8TE14</accession>
<gene>
    <name evidence="7" type="ORF">AA314_02737</name>
    <name evidence="8" type="ORF">ATI61_114180</name>
</gene>
<evidence type="ECO:0000256" key="2">
    <source>
        <dbReference type="ARBA" id="ARBA00022692"/>
    </source>
</evidence>
<sequence>MHYVLRRLGFYLIAAWASLTLNFVIPRLAPGDPASAMFARFEGRVQPEAMDALRAAFGFTDAPLYMQYFTYLKHLLTGDLGLSYAYYPSRVSEVIGTGLVWTLGLAGCAVIVSFVVGSLLGVFAAWNRGGWLDSVAAPAFAFLGAFPYFWLAMLALYLFGFGLGWFPLRHAYSHDLEPGLSFTFVADVARHAVLPAVSIVVATLGGWMLSMRNTMVATLGTDTLRLAHAKGLPPRQVMFRYAARNALLPNVTGFGMALGFVLSGSLLTEIVFSYPGTGYLLILAVRNQDYPLMQGLFLVITLAVLAANFAVDLLCLWLDPRTRAHA</sequence>
<keyword evidence="5" id="KW-0813">Transport</keyword>
<evidence type="ECO:0000259" key="6">
    <source>
        <dbReference type="PROSITE" id="PS50928"/>
    </source>
</evidence>
<keyword evidence="10" id="KW-1185">Reference proteome</keyword>
<keyword evidence="2 5" id="KW-0812">Transmembrane</keyword>
<feature type="transmembrane region" description="Helical" evidence="5">
    <location>
        <begin position="139"/>
        <end position="168"/>
    </location>
</feature>
<evidence type="ECO:0000256" key="5">
    <source>
        <dbReference type="RuleBase" id="RU363032"/>
    </source>
</evidence>
<reference evidence="8 10" key="2">
    <citation type="submission" date="2018-08" db="EMBL/GenBank/DDBJ databases">
        <title>Genomic Encyclopedia of Archaeal and Bacterial Type Strains, Phase II (KMG-II): from individual species to whole genera.</title>
        <authorList>
            <person name="Goeker M."/>
        </authorList>
    </citation>
    <scope>NUCLEOTIDE SEQUENCE [LARGE SCALE GENOMIC DNA]</scope>
    <source>
        <strain evidence="8 10">DSM 2261</strain>
    </source>
</reference>
<dbReference type="Proteomes" id="UP000256345">
    <property type="component" value="Unassembled WGS sequence"/>
</dbReference>
<evidence type="ECO:0000256" key="1">
    <source>
        <dbReference type="ARBA" id="ARBA00004651"/>
    </source>
</evidence>
<feature type="transmembrane region" description="Helical" evidence="5">
    <location>
        <begin position="188"/>
        <end position="209"/>
    </location>
</feature>
<dbReference type="InterPro" id="IPR000515">
    <property type="entry name" value="MetI-like"/>
</dbReference>
<dbReference type="AlphaFoldDB" id="A0AAC8TE14"/>
<feature type="transmembrane region" description="Helical" evidence="5">
    <location>
        <begin position="9"/>
        <end position="29"/>
    </location>
</feature>
<dbReference type="KEGG" id="age:AA314_02737"/>
<dbReference type="PANTHER" id="PTHR43376:SF1">
    <property type="entry name" value="OLIGOPEPTIDE TRANSPORT SYSTEM PERMEASE PROTEIN"/>
    <property type="match status" value="1"/>
</dbReference>
<name>A0AAC8TE14_9BACT</name>
<comment type="similarity">
    <text evidence="5">Belongs to the binding-protein-dependent transport system permease family.</text>
</comment>
<evidence type="ECO:0000256" key="3">
    <source>
        <dbReference type="ARBA" id="ARBA00022989"/>
    </source>
</evidence>
<feature type="transmembrane region" description="Helical" evidence="5">
    <location>
        <begin position="247"/>
        <end position="272"/>
    </location>
</feature>
<feature type="transmembrane region" description="Helical" evidence="5">
    <location>
        <begin position="99"/>
        <end position="127"/>
    </location>
</feature>
<evidence type="ECO:0000313" key="10">
    <source>
        <dbReference type="Proteomes" id="UP000256345"/>
    </source>
</evidence>
<dbReference type="EMBL" id="QUMU01000014">
    <property type="protein sequence ID" value="REG24572.1"/>
    <property type="molecule type" value="Genomic_DNA"/>
</dbReference>
<dbReference type="SUPFAM" id="SSF161098">
    <property type="entry name" value="MetI-like"/>
    <property type="match status" value="1"/>
</dbReference>
<protein>
    <submittedName>
        <fullName evidence="7">ABC transporter, permease component 1</fullName>
    </submittedName>
    <submittedName>
        <fullName evidence="8">Peptide/nickel transport system permease protein</fullName>
    </submittedName>
</protein>
<dbReference type="CDD" id="cd06261">
    <property type="entry name" value="TM_PBP2"/>
    <property type="match status" value="1"/>
</dbReference>